<dbReference type="PANTHER" id="PTHR42760:SF115">
    <property type="entry name" value="3-OXOACYL-[ACYL-CARRIER-PROTEIN] REDUCTASE FABG"/>
    <property type="match status" value="1"/>
</dbReference>
<proteinExistence type="inferred from homology"/>
<organism evidence="3 4">
    <name type="scientific">Candidatus Phocaeicola faecigallinarum</name>
    <dbReference type="NCBI Taxonomy" id="2838732"/>
    <lineage>
        <taxon>Bacteria</taxon>
        <taxon>Pseudomonadati</taxon>
        <taxon>Bacteroidota</taxon>
        <taxon>Bacteroidia</taxon>
        <taxon>Bacteroidales</taxon>
        <taxon>Bacteroidaceae</taxon>
        <taxon>Phocaeicola</taxon>
    </lineage>
</organism>
<comment type="caution">
    <text evidence="3">The sequence shown here is derived from an EMBL/GenBank/DDBJ whole genome shotgun (WGS) entry which is preliminary data.</text>
</comment>
<accession>A0A948TDX3</accession>
<dbReference type="SUPFAM" id="SSF51735">
    <property type="entry name" value="NAD(P)-binding Rossmann-fold domains"/>
    <property type="match status" value="1"/>
</dbReference>
<dbReference type="Gene3D" id="3.40.50.720">
    <property type="entry name" value="NAD(P)-binding Rossmann-like Domain"/>
    <property type="match status" value="1"/>
</dbReference>
<dbReference type="GO" id="GO:0016616">
    <property type="term" value="F:oxidoreductase activity, acting on the CH-OH group of donors, NAD or NADP as acceptor"/>
    <property type="evidence" value="ECO:0007669"/>
    <property type="project" value="TreeGrafter"/>
</dbReference>
<dbReference type="NCBIfam" id="NF006132">
    <property type="entry name" value="PRK08277.1"/>
    <property type="match status" value="1"/>
</dbReference>
<dbReference type="AlphaFoldDB" id="A0A948TDX3"/>
<keyword evidence="2" id="KW-0560">Oxidoreductase</keyword>
<reference evidence="3" key="1">
    <citation type="journal article" date="2021" name="PeerJ">
        <title>Extensive microbial diversity within the chicken gut microbiome revealed by metagenomics and culture.</title>
        <authorList>
            <person name="Gilroy R."/>
            <person name="Ravi A."/>
            <person name="Getino M."/>
            <person name="Pursley I."/>
            <person name="Horton D.L."/>
            <person name="Alikhan N.F."/>
            <person name="Baker D."/>
            <person name="Gharbi K."/>
            <person name="Hall N."/>
            <person name="Watson M."/>
            <person name="Adriaenssens E.M."/>
            <person name="Foster-Nyarko E."/>
            <person name="Jarju S."/>
            <person name="Secka A."/>
            <person name="Antonio M."/>
            <person name="Oren A."/>
            <person name="Chaudhuri R.R."/>
            <person name="La Ragione R."/>
            <person name="Hildebrand F."/>
            <person name="Pallen M.J."/>
        </authorList>
    </citation>
    <scope>NUCLEOTIDE SEQUENCE</scope>
    <source>
        <strain evidence="3">G4-2901</strain>
    </source>
</reference>
<dbReference type="Proteomes" id="UP000783796">
    <property type="component" value="Unassembled WGS sequence"/>
</dbReference>
<dbReference type="Pfam" id="PF13561">
    <property type="entry name" value="adh_short_C2"/>
    <property type="match status" value="1"/>
</dbReference>
<dbReference type="FunFam" id="3.40.50.720:FF:000240">
    <property type="entry name" value="SDR family oxidoreductase"/>
    <property type="match status" value="1"/>
</dbReference>
<dbReference type="PANTHER" id="PTHR42760">
    <property type="entry name" value="SHORT-CHAIN DEHYDROGENASES/REDUCTASES FAMILY MEMBER"/>
    <property type="match status" value="1"/>
</dbReference>
<gene>
    <name evidence="3" type="ORF">H9777_12965</name>
</gene>
<evidence type="ECO:0000313" key="3">
    <source>
        <dbReference type="EMBL" id="MBU3839193.1"/>
    </source>
</evidence>
<name>A0A948TDX3_9BACT</name>
<dbReference type="InterPro" id="IPR036291">
    <property type="entry name" value="NAD(P)-bd_dom_sf"/>
</dbReference>
<dbReference type="PROSITE" id="PS00061">
    <property type="entry name" value="ADH_SHORT"/>
    <property type="match status" value="1"/>
</dbReference>
<protein>
    <submittedName>
        <fullName evidence="3">SDR family oxidoreductase</fullName>
    </submittedName>
</protein>
<evidence type="ECO:0000313" key="4">
    <source>
        <dbReference type="Proteomes" id="UP000783796"/>
    </source>
</evidence>
<comment type="similarity">
    <text evidence="1">Belongs to the short-chain dehydrogenases/reductases (SDR) family.</text>
</comment>
<evidence type="ECO:0000256" key="1">
    <source>
        <dbReference type="ARBA" id="ARBA00006484"/>
    </source>
</evidence>
<dbReference type="PRINTS" id="PR00081">
    <property type="entry name" value="GDHRDH"/>
</dbReference>
<dbReference type="EMBL" id="JAHLFW010000109">
    <property type="protein sequence ID" value="MBU3839193.1"/>
    <property type="molecule type" value="Genomic_DNA"/>
</dbReference>
<dbReference type="PRINTS" id="PR00080">
    <property type="entry name" value="SDRFAMILY"/>
</dbReference>
<evidence type="ECO:0000256" key="2">
    <source>
        <dbReference type="ARBA" id="ARBA00023002"/>
    </source>
</evidence>
<dbReference type="InterPro" id="IPR020904">
    <property type="entry name" value="Sc_DH/Rdtase_CS"/>
</dbReference>
<dbReference type="InterPro" id="IPR002347">
    <property type="entry name" value="SDR_fam"/>
</dbReference>
<sequence>MNNMFDITGKVAVVTGGSGVLGSNIAEGLLKAGAKVIIIGAHQDRVDAALERLKAVSQDVAGTVCNVLDIESLRSVKDTVLSKWGRVDFLINAAGGNIPGGTLTVDQNIFDMKVEDLNKVVDLNLYGTVYPCLVFGEIMAKQQSGAIVNVSSMAAYESITRVPGYSMAKSAVENFTRWLAQEMAIKFSEKIRVNAIAPGFFIGNQNRAILINPDGSLTERSQKVIAKTPMRRFGDISELNGSVQFLCSDAASFITGATLAIDGGFSAFSGV</sequence>
<dbReference type="GO" id="GO:0005975">
    <property type="term" value="P:carbohydrate metabolic process"/>
    <property type="evidence" value="ECO:0007669"/>
    <property type="project" value="UniProtKB-ARBA"/>
</dbReference>
<reference evidence="3" key="2">
    <citation type="submission" date="2021-04" db="EMBL/GenBank/DDBJ databases">
        <authorList>
            <person name="Gilroy R."/>
        </authorList>
    </citation>
    <scope>NUCLEOTIDE SEQUENCE</scope>
    <source>
        <strain evidence="3">G4-2901</strain>
    </source>
</reference>